<proteinExistence type="predicted"/>
<organism evidence="6 7">
    <name type="scientific">Hungatella hathewayi</name>
    <dbReference type="NCBI Taxonomy" id="154046"/>
    <lineage>
        <taxon>Bacteria</taxon>
        <taxon>Bacillati</taxon>
        <taxon>Bacillota</taxon>
        <taxon>Clostridia</taxon>
        <taxon>Lachnospirales</taxon>
        <taxon>Lachnospiraceae</taxon>
        <taxon>Hungatella</taxon>
    </lineage>
</organism>
<evidence type="ECO:0000313" key="7">
    <source>
        <dbReference type="Proteomes" id="UP000263014"/>
    </source>
</evidence>
<name>A0A374PDE8_9FIRM</name>
<dbReference type="SUPFAM" id="SSF55874">
    <property type="entry name" value="ATPase domain of HSP90 chaperone/DNA topoisomerase II/histidine kinase"/>
    <property type="match status" value="1"/>
</dbReference>
<dbReference type="InterPro" id="IPR036890">
    <property type="entry name" value="HATPase_C_sf"/>
</dbReference>
<evidence type="ECO:0000259" key="5">
    <source>
        <dbReference type="PROSITE" id="PS50885"/>
    </source>
</evidence>
<evidence type="ECO:0000256" key="1">
    <source>
        <dbReference type="ARBA" id="ARBA00004370"/>
    </source>
</evidence>
<keyword evidence="3" id="KW-0808">Transferase</keyword>
<keyword evidence="4" id="KW-1133">Transmembrane helix</keyword>
<evidence type="ECO:0000256" key="4">
    <source>
        <dbReference type="SAM" id="Phobius"/>
    </source>
</evidence>
<evidence type="ECO:0000256" key="3">
    <source>
        <dbReference type="ARBA" id="ARBA00022679"/>
    </source>
</evidence>
<dbReference type="RefSeq" id="WP_117630476.1">
    <property type="nucleotide sequence ID" value="NZ_QSON01000001.1"/>
</dbReference>
<dbReference type="Pfam" id="PF06580">
    <property type="entry name" value="His_kinase"/>
    <property type="match status" value="1"/>
</dbReference>
<dbReference type="Gene3D" id="3.30.565.10">
    <property type="entry name" value="Histidine kinase-like ATPase, C-terminal domain"/>
    <property type="match status" value="1"/>
</dbReference>
<dbReference type="GO" id="GO:0016020">
    <property type="term" value="C:membrane"/>
    <property type="evidence" value="ECO:0007669"/>
    <property type="project" value="UniProtKB-SubCell"/>
</dbReference>
<sequence length="546" mass="62869">MKAERKRTFLEQLRAAFVIVIMIPVLCLGGFIFYSSHRYIKEQRLMESSNLVIQNQTDLNNWAEQCESSLRYLAGNFTLQEFLKMDVNQYIEVNKALKNVNPLLYNVILTNQYYKNIAVYTDKKYHIDTSLIKNSSAVTDEDWYQEIMNTTGIYWWSSGGEMYIGRKIVTAYPVGTIGVVVVQLKKETFENSFQMFQQIPVKIELKAGDTAVYQYGNENDSDSWGFDQSRALADTGWEISYKIDKKYFSQNVLVSFGMPMLIICLVLFLAWFCIRILTRYLMRDLSVLVEEVNEVQNGNFDVEIQSSATEEIHVLAQSIQGMLGKIKQLIRQVYAKEIERQDLELNLLQAKISPHFLYNNLSAINWLAIDCGEEKISEITTEMATFYRTALNKGNNIDRLSVEITNIKSYINLQLIAHENEFDVEYDIDEGLLECVVPIFILQPLVENAIEHGVEELENTRGRIKISARQEDGCMYLEVYDNGRSLYEKIGSEAMRPEDYGYGTQNVHKRIRLLYGQQCGLTITADTTGTTSSINLNMKDLRKQIS</sequence>
<dbReference type="SUPFAM" id="SSF158472">
    <property type="entry name" value="HAMP domain-like"/>
    <property type="match status" value="1"/>
</dbReference>
<reference evidence="6 7" key="1">
    <citation type="submission" date="2018-08" db="EMBL/GenBank/DDBJ databases">
        <title>A genome reference for cultivated species of the human gut microbiota.</title>
        <authorList>
            <person name="Zou Y."/>
            <person name="Xue W."/>
            <person name="Luo G."/>
        </authorList>
    </citation>
    <scope>NUCLEOTIDE SEQUENCE [LARGE SCALE GENOMIC DNA]</scope>
    <source>
        <strain evidence="6 7">TM09-12</strain>
    </source>
</reference>
<dbReference type="PANTHER" id="PTHR34220">
    <property type="entry name" value="SENSOR HISTIDINE KINASE YPDA"/>
    <property type="match status" value="1"/>
</dbReference>
<dbReference type="InterPro" id="IPR050640">
    <property type="entry name" value="Bact_2-comp_sensor_kinase"/>
</dbReference>
<dbReference type="Gene3D" id="6.10.340.10">
    <property type="match status" value="1"/>
</dbReference>
<dbReference type="Proteomes" id="UP000263014">
    <property type="component" value="Unassembled WGS sequence"/>
</dbReference>
<feature type="transmembrane region" description="Helical" evidence="4">
    <location>
        <begin position="252"/>
        <end position="274"/>
    </location>
</feature>
<dbReference type="AlphaFoldDB" id="A0A374PDE8"/>
<comment type="subcellular location">
    <subcellularLocation>
        <location evidence="1">Membrane</location>
    </subcellularLocation>
</comment>
<dbReference type="InterPro" id="IPR003660">
    <property type="entry name" value="HAMP_dom"/>
</dbReference>
<feature type="domain" description="HAMP" evidence="5">
    <location>
        <begin position="279"/>
        <end position="331"/>
    </location>
</feature>
<protein>
    <submittedName>
        <fullName evidence="6">HAMP domain-containing protein</fullName>
    </submittedName>
</protein>
<dbReference type="PANTHER" id="PTHR34220:SF7">
    <property type="entry name" value="SENSOR HISTIDINE KINASE YPDA"/>
    <property type="match status" value="1"/>
</dbReference>
<dbReference type="InterPro" id="IPR010559">
    <property type="entry name" value="Sig_transdc_His_kin_internal"/>
</dbReference>
<dbReference type="PROSITE" id="PS50885">
    <property type="entry name" value="HAMP"/>
    <property type="match status" value="1"/>
</dbReference>
<dbReference type="GO" id="GO:0000155">
    <property type="term" value="F:phosphorelay sensor kinase activity"/>
    <property type="evidence" value="ECO:0007669"/>
    <property type="project" value="InterPro"/>
</dbReference>
<evidence type="ECO:0000256" key="2">
    <source>
        <dbReference type="ARBA" id="ARBA00022553"/>
    </source>
</evidence>
<comment type="caution">
    <text evidence="6">The sequence shown here is derived from an EMBL/GenBank/DDBJ whole genome shotgun (WGS) entry which is preliminary data.</text>
</comment>
<gene>
    <name evidence="6" type="ORF">DXD79_00125</name>
</gene>
<keyword evidence="4" id="KW-0812">Transmembrane</keyword>
<feature type="transmembrane region" description="Helical" evidence="4">
    <location>
        <begin position="12"/>
        <end position="34"/>
    </location>
</feature>
<keyword evidence="2" id="KW-0597">Phosphoprotein</keyword>
<keyword evidence="4" id="KW-0472">Membrane</keyword>
<accession>A0A374PDE8</accession>
<dbReference type="SMART" id="SM00304">
    <property type="entry name" value="HAMP"/>
    <property type="match status" value="1"/>
</dbReference>
<evidence type="ECO:0000313" key="6">
    <source>
        <dbReference type="EMBL" id="RGJ07864.1"/>
    </source>
</evidence>
<dbReference type="EMBL" id="QSON01000001">
    <property type="protein sequence ID" value="RGJ07864.1"/>
    <property type="molecule type" value="Genomic_DNA"/>
</dbReference>